<dbReference type="PANTHER" id="PTHR34582:SF6">
    <property type="entry name" value="UPF0702 TRANSMEMBRANE PROTEIN YCAP"/>
    <property type="match status" value="1"/>
</dbReference>
<accession>A0A1D2YX30</accession>
<keyword evidence="3" id="KW-1003">Cell membrane</keyword>
<sequence length="228" mass="25964">MESFSIALYRTLFMYFFVLIVLRLMGKREIGKLSIFDLVVSIMMAEIAVVVIEDTEISMIRGIVPILALMFTQIIISYISLKSKKIRELVEGKPVILISNGKIRDKEMARQRYTLDDLLTQLREKNIKRIADVELAILETSGKLSVFPKPSQLPVYKGDLNIALDKYKGMPIPLVADGRILSKNLKKIDRDDQWLMKQLAKKGYRNLDDVYFASIGSSGELFIDPKDG</sequence>
<evidence type="ECO:0000259" key="8">
    <source>
        <dbReference type="Pfam" id="PF04239"/>
    </source>
</evidence>
<organism evidence="9 10">
    <name type="scientific">Vulcanibacillus modesticaldus</name>
    <dbReference type="NCBI Taxonomy" id="337097"/>
    <lineage>
        <taxon>Bacteria</taxon>
        <taxon>Bacillati</taxon>
        <taxon>Bacillota</taxon>
        <taxon>Bacilli</taxon>
        <taxon>Bacillales</taxon>
        <taxon>Bacillaceae</taxon>
        <taxon>Vulcanibacillus</taxon>
    </lineage>
</organism>
<proteinExistence type="inferred from homology"/>
<feature type="transmembrane region" description="Helical" evidence="7">
    <location>
        <begin position="58"/>
        <end position="79"/>
    </location>
</feature>
<evidence type="ECO:0000313" key="10">
    <source>
        <dbReference type="Proteomes" id="UP000243739"/>
    </source>
</evidence>
<evidence type="ECO:0000256" key="5">
    <source>
        <dbReference type="ARBA" id="ARBA00022989"/>
    </source>
</evidence>
<dbReference type="STRING" id="337097.BHF71_05885"/>
<dbReference type="InterPro" id="IPR007353">
    <property type="entry name" value="DUF421"/>
</dbReference>
<comment type="subcellular location">
    <subcellularLocation>
        <location evidence="1">Cell membrane</location>
        <topology evidence="1">Multi-pass membrane protein</topology>
    </subcellularLocation>
</comment>
<feature type="transmembrane region" description="Helical" evidence="7">
    <location>
        <begin position="6"/>
        <end position="26"/>
    </location>
</feature>
<dbReference type="GO" id="GO:0005886">
    <property type="term" value="C:plasma membrane"/>
    <property type="evidence" value="ECO:0007669"/>
    <property type="project" value="UniProtKB-SubCell"/>
</dbReference>
<reference evidence="9 10" key="1">
    <citation type="submission" date="2016-09" db="EMBL/GenBank/DDBJ databases">
        <title>Draft genome sequence for the type strain of Vulcanibacillus modesticaldus BR, a strictly anaerobic, moderately thermophilic, and nitrate-reducing bacterium from deep sea-hydrothermal vents of the Mid-Atlantic Ridge.</title>
        <authorList>
            <person name="Abin C.A."/>
            <person name="Hollibaugh J.T."/>
        </authorList>
    </citation>
    <scope>NUCLEOTIDE SEQUENCE [LARGE SCALE GENOMIC DNA]</scope>
    <source>
        <strain evidence="9 10">BR</strain>
    </source>
</reference>
<evidence type="ECO:0000256" key="1">
    <source>
        <dbReference type="ARBA" id="ARBA00004651"/>
    </source>
</evidence>
<dbReference type="Pfam" id="PF04239">
    <property type="entry name" value="DUF421"/>
    <property type="match status" value="1"/>
</dbReference>
<keyword evidence="6 7" id="KW-0472">Membrane</keyword>
<dbReference type="AlphaFoldDB" id="A0A1D2YX30"/>
<evidence type="ECO:0000256" key="2">
    <source>
        <dbReference type="ARBA" id="ARBA00006448"/>
    </source>
</evidence>
<dbReference type="PANTHER" id="PTHR34582">
    <property type="entry name" value="UPF0702 TRANSMEMBRANE PROTEIN YCAP"/>
    <property type="match status" value="1"/>
</dbReference>
<comment type="caution">
    <text evidence="9">The sequence shown here is derived from an EMBL/GenBank/DDBJ whole genome shotgun (WGS) entry which is preliminary data.</text>
</comment>
<keyword evidence="10" id="KW-1185">Reference proteome</keyword>
<keyword evidence="4 7" id="KW-0812">Transmembrane</keyword>
<evidence type="ECO:0000256" key="6">
    <source>
        <dbReference type="ARBA" id="ARBA00023136"/>
    </source>
</evidence>
<evidence type="ECO:0000256" key="4">
    <source>
        <dbReference type="ARBA" id="ARBA00022692"/>
    </source>
</evidence>
<dbReference type="EMBL" id="MIJF01000005">
    <property type="protein sequence ID" value="OEG00216.1"/>
    <property type="molecule type" value="Genomic_DNA"/>
</dbReference>
<comment type="similarity">
    <text evidence="2">Belongs to the UPF0702 family.</text>
</comment>
<dbReference type="InterPro" id="IPR023090">
    <property type="entry name" value="UPF0702_alpha/beta_dom_sf"/>
</dbReference>
<protein>
    <recommendedName>
        <fullName evidence="8">YetF C-terminal domain-containing protein</fullName>
    </recommendedName>
</protein>
<gene>
    <name evidence="9" type="ORF">BHF71_05885</name>
</gene>
<dbReference type="Gene3D" id="3.30.240.20">
    <property type="entry name" value="bsu07140 like domains"/>
    <property type="match status" value="2"/>
</dbReference>
<dbReference type="OrthoDB" id="1682423at2"/>
<feature type="transmembrane region" description="Helical" evidence="7">
    <location>
        <begin position="33"/>
        <end position="52"/>
    </location>
</feature>
<dbReference type="Proteomes" id="UP000243739">
    <property type="component" value="Unassembled WGS sequence"/>
</dbReference>
<name>A0A1D2YX30_9BACI</name>
<evidence type="ECO:0000256" key="7">
    <source>
        <dbReference type="SAM" id="Phobius"/>
    </source>
</evidence>
<evidence type="ECO:0000313" key="9">
    <source>
        <dbReference type="EMBL" id="OEG00216.1"/>
    </source>
</evidence>
<evidence type="ECO:0000256" key="3">
    <source>
        <dbReference type="ARBA" id="ARBA00022475"/>
    </source>
</evidence>
<feature type="domain" description="YetF C-terminal" evidence="8">
    <location>
        <begin position="82"/>
        <end position="215"/>
    </location>
</feature>
<dbReference type="RefSeq" id="WP_069655942.1">
    <property type="nucleotide sequence ID" value="NZ_MIJF01000005.1"/>
</dbReference>
<keyword evidence="5 7" id="KW-1133">Transmembrane helix</keyword>